<feature type="transmembrane region" description="Helical" evidence="1">
    <location>
        <begin position="328"/>
        <end position="349"/>
    </location>
</feature>
<feature type="transmembrane region" description="Helical" evidence="1">
    <location>
        <begin position="300"/>
        <end position="322"/>
    </location>
</feature>
<feature type="transmembrane region" description="Helical" evidence="1">
    <location>
        <begin position="267"/>
        <end position="288"/>
    </location>
</feature>
<feature type="transmembrane region" description="Helical" evidence="1">
    <location>
        <begin position="58"/>
        <end position="77"/>
    </location>
</feature>
<name>A0A9D1RU95_9FIRM</name>
<feature type="transmembrane region" description="Helical" evidence="1">
    <location>
        <begin position="187"/>
        <end position="207"/>
    </location>
</feature>
<organism evidence="2 3">
    <name type="scientific">Candidatus Flavonifractor merdipullorum</name>
    <dbReference type="NCBI Taxonomy" id="2838590"/>
    <lineage>
        <taxon>Bacteria</taxon>
        <taxon>Bacillati</taxon>
        <taxon>Bacillota</taxon>
        <taxon>Clostridia</taxon>
        <taxon>Eubacteriales</taxon>
        <taxon>Oscillospiraceae</taxon>
        <taxon>Flavonifractor</taxon>
    </lineage>
</organism>
<keyword evidence="1" id="KW-0472">Membrane</keyword>
<reference evidence="2" key="2">
    <citation type="submission" date="2021-04" db="EMBL/GenBank/DDBJ databases">
        <authorList>
            <person name="Gilroy R."/>
        </authorList>
    </citation>
    <scope>NUCLEOTIDE SEQUENCE</scope>
    <source>
        <strain evidence="2">ChiGjej6B6-1540</strain>
    </source>
</reference>
<dbReference type="Pfam" id="PF04143">
    <property type="entry name" value="Sulf_transp"/>
    <property type="match status" value="1"/>
</dbReference>
<evidence type="ECO:0000313" key="2">
    <source>
        <dbReference type="EMBL" id="HIW93665.1"/>
    </source>
</evidence>
<feature type="transmembrane region" description="Helical" evidence="1">
    <location>
        <begin position="227"/>
        <end position="247"/>
    </location>
</feature>
<feature type="transmembrane region" description="Helical" evidence="1">
    <location>
        <begin position="124"/>
        <end position="147"/>
    </location>
</feature>
<dbReference type="AlphaFoldDB" id="A0A9D1RU95"/>
<feature type="transmembrane region" description="Helical" evidence="1">
    <location>
        <begin position="7"/>
        <end position="27"/>
    </location>
</feature>
<protein>
    <submittedName>
        <fullName evidence="2">YedE-related selenium metabolism membrane protein</fullName>
    </submittedName>
</protein>
<dbReference type="InterPro" id="IPR026366">
    <property type="entry name" value="Seleno_YedE"/>
</dbReference>
<sequence length="354" mass="35857">MAKLKQHGLIIAAGLAVGIIAAVLTFLGNPANMGFCIACFLRDIAGAVGLHRAPVVQYIRPEIIGLVLGAMVMALAGKEFNVRGGSSPMARFTLGFCVMVGALMFLGCPLRMVLRIGGGDLNAIVGLVGFAVGIFCGTLFLKGGFTLKKSNPQPVAEGVLLPVMMVGLLVLLLAAPAFIFFSTEGPGSMAAPIAVALIAGLAVGALAQKTRLCMVGGIRDAILFQDFHLLLGFVAIFAAALAANLVLGNPVNFSFAGQPVAHTDGVWNFLGMLLVGLASVLLGGCPLRQLILAGSGSSDSAVAVIGMIVGAAFCHNFGLASSADGTTAAGRIAVILCLVVTAAIGGANLKSQKA</sequence>
<keyword evidence="1" id="KW-1133">Transmembrane helix</keyword>
<feature type="transmembrane region" description="Helical" evidence="1">
    <location>
        <begin position="89"/>
        <end position="112"/>
    </location>
</feature>
<reference evidence="2" key="1">
    <citation type="journal article" date="2021" name="PeerJ">
        <title>Extensive microbial diversity within the chicken gut microbiome revealed by metagenomics and culture.</title>
        <authorList>
            <person name="Gilroy R."/>
            <person name="Ravi A."/>
            <person name="Getino M."/>
            <person name="Pursley I."/>
            <person name="Horton D.L."/>
            <person name="Alikhan N.F."/>
            <person name="Baker D."/>
            <person name="Gharbi K."/>
            <person name="Hall N."/>
            <person name="Watson M."/>
            <person name="Adriaenssens E.M."/>
            <person name="Foster-Nyarko E."/>
            <person name="Jarju S."/>
            <person name="Secka A."/>
            <person name="Antonio M."/>
            <person name="Oren A."/>
            <person name="Chaudhuri R.R."/>
            <person name="La Ragione R."/>
            <person name="Hildebrand F."/>
            <person name="Pallen M.J."/>
        </authorList>
    </citation>
    <scope>NUCLEOTIDE SEQUENCE</scope>
    <source>
        <strain evidence="2">ChiGjej6B6-1540</strain>
    </source>
</reference>
<dbReference type="NCBIfam" id="TIGR04112">
    <property type="entry name" value="seleno_YedE"/>
    <property type="match status" value="1"/>
</dbReference>
<keyword evidence="1" id="KW-0812">Transmembrane</keyword>
<proteinExistence type="predicted"/>
<evidence type="ECO:0000256" key="1">
    <source>
        <dbReference type="SAM" id="Phobius"/>
    </source>
</evidence>
<dbReference type="EMBL" id="DXGA01000084">
    <property type="protein sequence ID" value="HIW93665.1"/>
    <property type="molecule type" value="Genomic_DNA"/>
</dbReference>
<dbReference type="InterPro" id="IPR007272">
    <property type="entry name" value="Sulf_transp_TsuA/YedE"/>
</dbReference>
<evidence type="ECO:0000313" key="3">
    <source>
        <dbReference type="Proteomes" id="UP000824192"/>
    </source>
</evidence>
<dbReference type="Proteomes" id="UP000824192">
    <property type="component" value="Unassembled WGS sequence"/>
</dbReference>
<gene>
    <name evidence="2" type="ORF">H9868_03905</name>
</gene>
<comment type="caution">
    <text evidence="2">The sequence shown here is derived from an EMBL/GenBank/DDBJ whole genome shotgun (WGS) entry which is preliminary data.</text>
</comment>
<accession>A0A9D1RU95</accession>
<feature type="transmembrane region" description="Helical" evidence="1">
    <location>
        <begin position="159"/>
        <end position="181"/>
    </location>
</feature>